<comment type="caution">
    <text evidence="1">The sequence shown here is derived from an EMBL/GenBank/DDBJ whole genome shotgun (WGS) entry which is preliminary data.</text>
</comment>
<name>A0AA36D8R3_9BILA</name>
<accession>A0AA36D8R3</accession>
<proteinExistence type="predicted"/>
<dbReference type="EMBL" id="CATQJA010002665">
    <property type="protein sequence ID" value="CAJ0583184.1"/>
    <property type="molecule type" value="Genomic_DNA"/>
</dbReference>
<protein>
    <submittedName>
        <fullName evidence="1">Uncharacterized protein</fullName>
    </submittedName>
</protein>
<evidence type="ECO:0000313" key="2">
    <source>
        <dbReference type="Proteomes" id="UP001177023"/>
    </source>
</evidence>
<gene>
    <name evidence="1" type="ORF">MSPICULIGERA_LOCUS21278</name>
</gene>
<dbReference type="AlphaFoldDB" id="A0AA36D8R3"/>
<sequence>MNPAVAQAEAMAKMAKDGGAVHRDRSLYRIAPYAIPIRPQMPQMYQMYPQALLNPAALSAASLQQAAFAQQAGLVDYAALAAAMTQQQTGLGVGQAEAFAAATSTTGLEQYGYPYNMLQSGFPLGQTQLSKEH</sequence>
<dbReference type="Proteomes" id="UP001177023">
    <property type="component" value="Unassembled WGS sequence"/>
</dbReference>
<keyword evidence="2" id="KW-1185">Reference proteome</keyword>
<organism evidence="1 2">
    <name type="scientific">Mesorhabditis spiculigera</name>
    <dbReference type="NCBI Taxonomy" id="96644"/>
    <lineage>
        <taxon>Eukaryota</taxon>
        <taxon>Metazoa</taxon>
        <taxon>Ecdysozoa</taxon>
        <taxon>Nematoda</taxon>
        <taxon>Chromadorea</taxon>
        <taxon>Rhabditida</taxon>
        <taxon>Rhabditina</taxon>
        <taxon>Rhabditomorpha</taxon>
        <taxon>Rhabditoidea</taxon>
        <taxon>Rhabditidae</taxon>
        <taxon>Mesorhabditinae</taxon>
        <taxon>Mesorhabditis</taxon>
    </lineage>
</organism>
<evidence type="ECO:0000313" key="1">
    <source>
        <dbReference type="EMBL" id="CAJ0583184.1"/>
    </source>
</evidence>
<feature type="non-terminal residue" evidence="1">
    <location>
        <position position="1"/>
    </location>
</feature>
<reference evidence="1" key="1">
    <citation type="submission" date="2023-06" db="EMBL/GenBank/DDBJ databases">
        <authorList>
            <person name="Delattre M."/>
        </authorList>
    </citation>
    <scope>NUCLEOTIDE SEQUENCE</scope>
    <source>
        <strain evidence="1">AF72</strain>
    </source>
</reference>